<dbReference type="Proteomes" id="UP000078516">
    <property type="component" value="Unassembled WGS sequence"/>
</dbReference>
<feature type="region of interest" description="Disordered" evidence="1">
    <location>
        <begin position="1"/>
        <end position="71"/>
    </location>
</feature>
<name>A0A179ET78_ENTTH</name>
<evidence type="ECO:0000256" key="1">
    <source>
        <dbReference type="SAM" id="MobiDB-lite"/>
    </source>
</evidence>
<reference evidence="2 3" key="1">
    <citation type="submission" date="2016-04" db="EMBL/GenBank/DDBJ databases">
        <title>Draft genome of an Enterococcus thailandicus strain isolated from bovine feces.</title>
        <authorList>
            <person name="Beukers A.G."/>
            <person name="Zaheer R."/>
            <person name="Goji N."/>
            <person name="Cook S.R."/>
            <person name="Amoako K."/>
            <person name="Chaves A.V."/>
            <person name="Ward M.P."/>
            <person name="Mcallister T.A."/>
        </authorList>
    </citation>
    <scope>NUCLEOTIDE SEQUENCE [LARGE SCALE GENOMIC DNA]</scope>
    <source>
        <strain evidence="2 3">F0711D 46</strain>
    </source>
</reference>
<sequence length="97" mass="10587">MTNYDGEKGKRLRGSMAPKTDDEVALAGTNSGETQNKQEALSGTNSGEEKTVALSGSNAVEDDTKEEPNKLEEVVEEVIEDVKEKFEELTSKNKHSK</sequence>
<evidence type="ECO:0000313" key="2">
    <source>
        <dbReference type="EMBL" id="OAQ56407.1"/>
    </source>
</evidence>
<evidence type="ECO:0000313" key="3">
    <source>
        <dbReference type="Proteomes" id="UP000078516"/>
    </source>
</evidence>
<feature type="compositionally biased region" description="Polar residues" evidence="1">
    <location>
        <begin position="28"/>
        <end position="46"/>
    </location>
</feature>
<dbReference type="EMBL" id="LWMN01000010">
    <property type="protein sequence ID" value="OAQ56407.1"/>
    <property type="molecule type" value="Genomic_DNA"/>
</dbReference>
<gene>
    <name evidence="2" type="ORF">A6E74_03075</name>
</gene>
<protein>
    <submittedName>
        <fullName evidence="2">rRNA processing protein</fullName>
    </submittedName>
</protein>
<dbReference type="RefSeq" id="WP_067482048.1">
    <property type="nucleotide sequence ID" value="NZ_BSWU01000001.1"/>
</dbReference>
<proteinExistence type="predicted"/>
<comment type="caution">
    <text evidence="2">The sequence shown here is derived from an EMBL/GenBank/DDBJ whole genome shotgun (WGS) entry which is preliminary data.</text>
</comment>
<dbReference type="AlphaFoldDB" id="A0A179ET78"/>
<organism evidence="2 3">
    <name type="scientific">Enterococcus thailandicus</name>
    <dbReference type="NCBI Taxonomy" id="417368"/>
    <lineage>
        <taxon>Bacteria</taxon>
        <taxon>Bacillati</taxon>
        <taxon>Bacillota</taxon>
        <taxon>Bacilli</taxon>
        <taxon>Lactobacillales</taxon>
        <taxon>Enterococcaceae</taxon>
        <taxon>Enterococcus</taxon>
    </lineage>
</organism>
<keyword evidence="3" id="KW-1185">Reference proteome</keyword>
<accession>A0A179ET78</accession>